<feature type="domain" description="Metallo-beta-lactamase" evidence="3">
    <location>
        <begin position="52"/>
        <end position="218"/>
    </location>
</feature>
<dbReference type="RefSeq" id="WP_148896812.1">
    <property type="nucleotide sequence ID" value="NZ_VNIB01000014.1"/>
</dbReference>
<keyword evidence="2" id="KW-0732">Signal</keyword>
<dbReference type="PANTHER" id="PTHR42951">
    <property type="entry name" value="METALLO-BETA-LACTAMASE DOMAIN-CONTAINING"/>
    <property type="match status" value="1"/>
</dbReference>
<organism evidence="4 5">
    <name type="scientific">Geothermobacter ehrlichii</name>
    <dbReference type="NCBI Taxonomy" id="213224"/>
    <lineage>
        <taxon>Bacteria</taxon>
        <taxon>Pseudomonadati</taxon>
        <taxon>Thermodesulfobacteriota</taxon>
        <taxon>Desulfuromonadia</taxon>
        <taxon>Desulfuromonadales</taxon>
        <taxon>Geothermobacteraceae</taxon>
        <taxon>Geothermobacter</taxon>
    </lineage>
</organism>
<accession>A0A5D3WGC1</accession>
<gene>
    <name evidence="4" type="ORF">EDC39_11445</name>
</gene>
<protein>
    <submittedName>
        <fullName evidence="4">Metallo-beta-lactamase superfamily protein</fullName>
    </submittedName>
</protein>
<dbReference type="OrthoDB" id="5290005at2"/>
<evidence type="ECO:0000256" key="2">
    <source>
        <dbReference type="SAM" id="SignalP"/>
    </source>
</evidence>
<dbReference type="SMART" id="SM00849">
    <property type="entry name" value="Lactamase_B"/>
    <property type="match status" value="1"/>
</dbReference>
<dbReference type="EMBL" id="VNIB01000014">
    <property type="protein sequence ID" value="TYO96339.1"/>
    <property type="molecule type" value="Genomic_DNA"/>
</dbReference>
<dbReference type="InterPro" id="IPR036866">
    <property type="entry name" value="RibonucZ/Hydroxyglut_hydro"/>
</dbReference>
<name>A0A5D3WGC1_9BACT</name>
<sequence>MRLLLVLLALSLPVTSLAAPVATPQLTGPTFTATRLTDNVFALTLSPGSRATSNALLVVGDRYAVVAGAHMTRETIDALVARTAAITPLPIRYFVLTHHHRGYTHIDFDFPPDAEVIMSWQTWQALAGETRAISFPVLFFRDGLTLRIGGRNLVLTNIGPAHTDGDVIAYLPESKLLFTSDLFYAGGVGYMGDGHMQDWVLALEFLQSLRAERIIPGQGPVSRPEDLVEYTRFFRDFLTEIIAHLERGDSLKQTLKSFRLDRHRSRRGYAEFMPVNIERAWTQLAETVTPKR</sequence>
<dbReference type="AlphaFoldDB" id="A0A5D3WGC1"/>
<evidence type="ECO:0000256" key="1">
    <source>
        <dbReference type="ARBA" id="ARBA00005250"/>
    </source>
</evidence>
<keyword evidence="5" id="KW-1185">Reference proteome</keyword>
<dbReference type="Pfam" id="PF00753">
    <property type="entry name" value="Lactamase_B"/>
    <property type="match status" value="1"/>
</dbReference>
<dbReference type="SUPFAM" id="SSF56281">
    <property type="entry name" value="Metallo-hydrolase/oxidoreductase"/>
    <property type="match status" value="1"/>
</dbReference>
<dbReference type="CDD" id="cd16282">
    <property type="entry name" value="metallo-hydrolase-like_MBL-fold"/>
    <property type="match status" value="1"/>
</dbReference>
<proteinExistence type="inferred from homology"/>
<dbReference type="InterPro" id="IPR001279">
    <property type="entry name" value="Metallo-B-lactamas"/>
</dbReference>
<evidence type="ECO:0000313" key="4">
    <source>
        <dbReference type="EMBL" id="TYO96339.1"/>
    </source>
</evidence>
<comment type="caution">
    <text evidence="4">The sequence shown here is derived from an EMBL/GenBank/DDBJ whole genome shotgun (WGS) entry which is preliminary data.</text>
</comment>
<dbReference type="PANTHER" id="PTHR42951:SF4">
    <property type="entry name" value="ACYL-COENZYME A THIOESTERASE MBLAC2"/>
    <property type="match status" value="1"/>
</dbReference>
<dbReference type="Proteomes" id="UP000324159">
    <property type="component" value="Unassembled WGS sequence"/>
</dbReference>
<comment type="similarity">
    <text evidence="1">Belongs to the metallo-beta-lactamase superfamily. Class-B beta-lactamase family.</text>
</comment>
<evidence type="ECO:0000259" key="3">
    <source>
        <dbReference type="SMART" id="SM00849"/>
    </source>
</evidence>
<dbReference type="InterPro" id="IPR050855">
    <property type="entry name" value="NDM-1-like"/>
</dbReference>
<dbReference type="Gene3D" id="3.60.15.10">
    <property type="entry name" value="Ribonuclease Z/Hydroxyacylglutathione hydrolase-like"/>
    <property type="match status" value="1"/>
</dbReference>
<feature type="chain" id="PRO_5022827968" evidence="2">
    <location>
        <begin position="19"/>
        <end position="292"/>
    </location>
</feature>
<evidence type="ECO:0000313" key="5">
    <source>
        <dbReference type="Proteomes" id="UP000324159"/>
    </source>
</evidence>
<feature type="signal peptide" evidence="2">
    <location>
        <begin position="1"/>
        <end position="18"/>
    </location>
</feature>
<dbReference type="GO" id="GO:0017001">
    <property type="term" value="P:antibiotic catabolic process"/>
    <property type="evidence" value="ECO:0007669"/>
    <property type="project" value="UniProtKB-ARBA"/>
</dbReference>
<reference evidence="4 5" key="1">
    <citation type="submission" date="2019-07" db="EMBL/GenBank/DDBJ databases">
        <title>Genomic Encyclopedia of Type Strains, Phase IV (KMG-IV): sequencing the most valuable type-strain genomes for metagenomic binning, comparative biology and taxonomic classification.</title>
        <authorList>
            <person name="Goeker M."/>
        </authorList>
    </citation>
    <scope>NUCLEOTIDE SEQUENCE [LARGE SCALE GENOMIC DNA]</scope>
    <source>
        <strain evidence="4 5">SS015</strain>
    </source>
</reference>